<feature type="region of interest" description="Disordered" evidence="5">
    <location>
        <begin position="1"/>
        <end position="28"/>
    </location>
</feature>
<dbReference type="OrthoDB" id="551031at2759"/>
<dbReference type="Proteomes" id="UP000009170">
    <property type="component" value="Unassembled WGS sequence"/>
</dbReference>
<evidence type="ECO:0000256" key="3">
    <source>
        <dbReference type="ARBA" id="ARBA00023010"/>
    </source>
</evidence>
<feature type="domain" description="RanBD1" evidence="6">
    <location>
        <begin position="163"/>
        <end position="311"/>
    </location>
</feature>
<dbReference type="InterPro" id="IPR000156">
    <property type="entry name" value="Ran_bind_dom"/>
</dbReference>
<dbReference type="PANTHER" id="PTHR23138:SF141">
    <property type="entry name" value="NUCLEAR PORE COMPLEX PROTEIN NUP50"/>
    <property type="match status" value="1"/>
</dbReference>
<reference evidence="7 8" key="2">
    <citation type="journal article" date="2014" name="BMC Genomics">
        <title>An improved genome of the model marine alga Ostreococcus tauri unfolds by assessing Illumina de novo assemblies.</title>
        <authorList>
            <person name="Blanc-Mathieu R."/>
            <person name="Verhelst B."/>
            <person name="Derelle E."/>
            <person name="Rombauts S."/>
            <person name="Bouget F.Y."/>
            <person name="Carre I."/>
            <person name="Chateau A."/>
            <person name="Eyre-Walker A."/>
            <person name="Grimsley N."/>
            <person name="Moreau H."/>
            <person name="Piegu B."/>
            <person name="Rivals E."/>
            <person name="Schackwitz W."/>
            <person name="Van de Peer Y."/>
            <person name="Piganeau G."/>
        </authorList>
    </citation>
    <scope>NUCLEOTIDE SEQUENCE [LARGE SCALE GENOMIC DNA]</scope>
    <source>
        <strain evidence="8">OTTH 0595 / CCAP 157/2 / RCC745</strain>
    </source>
</reference>
<evidence type="ECO:0000313" key="7">
    <source>
        <dbReference type="EMBL" id="CEF99273.1"/>
    </source>
</evidence>
<keyword evidence="2" id="KW-0509">mRNA transport</keyword>
<protein>
    <submittedName>
        <fullName evidence="7">Pleckstrin homology-like domain</fullName>
    </submittedName>
</protein>
<evidence type="ECO:0000256" key="5">
    <source>
        <dbReference type="SAM" id="MobiDB-lite"/>
    </source>
</evidence>
<accession>A0A090N454</accession>
<dbReference type="GO" id="GO:0051028">
    <property type="term" value="P:mRNA transport"/>
    <property type="evidence" value="ECO:0007669"/>
    <property type="project" value="UniProtKB-KW"/>
</dbReference>
<dbReference type="KEGG" id="ota:OT_ostta10g00390"/>
<feature type="region of interest" description="Disordered" evidence="5">
    <location>
        <begin position="150"/>
        <end position="184"/>
    </location>
</feature>
<proteinExistence type="predicted"/>
<keyword evidence="4" id="KW-0539">Nucleus</keyword>
<dbReference type="AlphaFoldDB" id="A0A090N454"/>
<dbReference type="InParanoid" id="A0A090N454"/>
<evidence type="ECO:0000256" key="1">
    <source>
        <dbReference type="ARBA" id="ARBA00004567"/>
    </source>
</evidence>
<dbReference type="InterPro" id="IPR045255">
    <property type="entry name" value="RanBP1-like"/>
</dbReference>
<feature type="compositionally biased region" description="Low complexity" evidence="5">
    <location>
        <begin position="13"/>
        <end position="23"/>
    </location>
</feature>
<keyword evidence="8" id="KW-1185">Reference proteome</keyword>
<keyword evidence="2" id="KW-0813">Transport</keyword>
<dbReference type="GO" id="GO:0005643">
    <property type="term" value="C:nuclear pore"/>
    <property type="evidence" value="ECO:0007669"/>
    <property type="project" value="UniProtKB-SubCell"/>
</dbReference>
<gene>
    <name evidence="7" type="ORF">OT_ostta10g00390</name>
</gene>
<evidence type="ECO:0000259" key="6">
    <source>
        <dbReference type="PROSITE" id="PS50196"/>
    </source>
</evidence>
<keyword evidence="4" id="KW-0906">Nuclear pore complex</keyword>
<sequence>MAKRPHRGEETTPEPAGEAPGARAGREAECRGTLEALNAQFASWVARRAVEHPLTSWRRGCEDYLKHLDSIKGTFRDVLETDAADAADGATAKPAATTATAIAGGANPFGGGGSIFGAANSGGGSLFATAPPAGSIFGALPVAPGGGVGAVAGGAKGEDEDDEDEPPRPSSPSYKANEATEDEHETVLLRVGKVKFHTKKDASEPNWADRGVNSFEFRREKSPGEGGVNRCRVLMRNTIGKAVLNAGLYAKMSATLTEKNNKDGSKTANGLMFTAFNAEEDNQKTLVYLRFGKESDAKELHKLITEHVAKM</sequence>
<dbReference type="RefSeq" id="XP_022839740.1">
    <property type="nucleotide sequence ID" value="XM_022983097.1"/>
</dbReference>
<keyword evidence="3" id="KW-0811">Translocation</keyword>
<dbReference type="EMBL" id="CAID01000010">
    <property type="protein sequence ID" value="CEF99273.1"/>
    <property type="molecule type" value="Genomic_DNA"/>
</dbReference>
<dbReference type="STRING" id="70448.A0A090N454"/>
<keyword evidence="4" id="KW-0653">Protein transport</keyword>
<dbReference type="PROSITE" id="PS50196">
    <property type="entry name" value="RANBD1"/>
    <property type="match status" value="1"/>
</dbReference>
<reference evidence="8" key="1">
    <citation type="journal article" date="2006" name="Proc. Natl. Acad. Sci. U.S.A.">
        <title>Genome analysis of the smallest free-living eukaryote Ostreococcus tauri unveils many unique features.</title>
        <authorList>
            <person name="Derelle E."/>
            <person name="Ferraz C."/>
            <person name="Rombauts S."/>
            <person name="Rouze P."/>
            <person name="Worden A.Z."/>
            <person name="Robbens S."/>
            <person name="Partensky F."/>
            <person name="Degroeve S."/>
            <person name="Echeynie S."/>
            <person name="Cooke R."/>
            <person name="Saeys Y."/>
            <person name="Wuyts J."/>
            <person name="Jabbari K."/>
            <person name="Bowler C."/>
            <person name="Panaud O."/>
            <person name="Piegu B."/>
            <person name="Ball S.G."/>
            <person name="Ral J.-P."/>
            <person name="Bouget F.-Y."/>
            <person name="Piganeau G."/>
            <person name="De Baets B."/>
            <person name="Picard A."/>
            <person name="Delseny M."/>
            <person name="Demaille J."/>
            <person name="Van de Peer Y."/>
            <person name="Moreau H."/>
        </authorList>
    </citation>
    <scope>NUCLEOTIDE SEQUENCE [LARGE SCALE GENOMIC DNA]</scope>
    <source>
        <strain evidence="8">OTTH 0595 / CCAP 157/2 / RCC745</strain>
    </source>
</reference>
<dbReference type="InterPro" id="IPR011993">
    <property type="entry name" value="PH-like_dom_sf"/>
</dbReference>
<dbReference type="Gene3D" id="2.30.29.30">
    <property type="entry name" value="Pleckstrin-homology domain (PH domain)/Phosphotyrosine-binding domain (PTB)"/>
    <property type="match status" value="1"/>
</dbReference>
<dbReference type="PANTHER" id="PTHR23138">
    <property type="entry name" value="RAN BINDING PROTEIN"/>
    <property type="match status" value="1"/>
</dbReference>
<evidence type="ECO:0000256" key="2">
    <source>
        <dbReference type="ARBA" id="ARBA00022816"/>
    </source>
</evidence>
<comment type="caution">
    <text evidence="7">The sequence shown here is derived from an EMBL/GenBank/DDBJ whole genome shotgun (WGS) entry which is preliminary data.</text>
</comment>
<dbReference type="GeneID" id="9832361"/>
<organism evidence="7 8">
    <name type="scientific">Ostreococcus tauri</name>
    <name type="common">Marine green alga</name>
    <dbReference type="NCBI Taxonomy" id="70448"/>
    <lineage>
        <taxon>Eukaryota</taxon>
        <taxon>Viridiplantae</taxon>
        <taxon>Chlorophyta</taxon>
        <taxon>Mamiellophyceae</taxon>
        <taxon>Mamiellales</taxon>
        <taxon>Bathycoccaceae</taxon>
        <taxon>Ostreococcus</taxon>
    </lineage>
</organism>
<name>A0A090N454_OSTTA</name>
<evidence type="ECO:0000256" key="4">
    <source>
        <dbReference type="ARBA" id="ARBA00023132"/>
    </source>
</evidence>
<evidence type="ECO:0000313" key="8">
    <source>
        <dbReference type="Proteomes" id="UP000009170"/>
    </source>
</evidence>
<comment type="subcellular location">
    <subcellularLocation>
        <location evidence="1">Nucleus</location>
        <location evidence="1">Nuclear pore complex</location>
    </subcellularLocation>
</comment>
<dbReference type="SUPFAM" id="SSF50729">
    <property type="entry name" value="PH domain-like"/>
    <property type="match status" value="1"/>
</dbReference>
<dbReference type="GO" id="GO:0015031">
    <property type="term" value="P:protein transport"/>
    <property type="evidence" value="ECO:0007669"/>
    <property type="project" value="UniProtKB-KW"/>
</dbReference>